<reference evidence="3 4" key="1">
    <citation type="journal article" date="2019" name="Sci. Rep.">
        <title>A high-quality genome of Eragrostis curvula grass provides insights into Poaceae evolution and supports new strategies to enhance forage quality.</title>
        <authorList>
            <person name="Carballo J."/>
            <person name="Santos B.A.C.M."/>
            <person name="Zappacosta D."/>
            <person name="Garbus I."/>
            <person name="Selva J.P."/>
            <person name="Gallo C.A."/>
            <person name="Diaz A."/>
            <person name="Albertini E."/>
            <person name="Caccamo M."/>
            <person name="Echenique V."/>
        </authorList>
    </citation>
    <scope>NUCLEOTIDE SEQUENCE [LARGE SCALE GENOMIC DNA]</scope>
    <source>
        <strain evidence="4">cv. Victoria</strain>
        <tissue evidence="3">Leaf</tissue>
    </source>
</reference>
<comment type="caution">
    <text evidence="3">The sequence shown here is derived from an EMBL/GenBank/DDBJ whole genome shotgun (WGS) entry which is preliminary data.</text>
</comment>
<dbReference type="EMBL" id="RWGY01000935">
    <property type="protein sequence ID" value="TVT97819.1"/>
    <property type="molecule type" value="Genomic_DNA"/>
</dbReference>
<evidence type="ECO:0000313" key="3">
    <source>
        <dbReference type="EMBL" id="TVT97819.1"/>
    </source>
</evidence>
<keyword evidence="4" id="KW-1185">Reference proteome</keyword>
<proteinExistence type="predicted"/>
<feature type="region of interest" description="Disordered" evidence="1">
    <location>
        <begin position="1"/>
        <end position="27"/>
    </location>
</feature>
<evidence type="ECO:0000259" key="2">
    <source>
        <dbReference type="Pfam" id="PF07762"/>
    </source>
</evidence>
<name>A0A5J9SFF1_9POAL</name>
<dbReference type="Pfam" id="PF07762">
    <property type="entry name" value="DUF1618"/>
    <property type="match status" value="1"/>
</dbReference>
<dbReference type="OrthoDB" id="604127at2759"/>
<evidence type="ECO:0000256" key="1">
    <source>
        <dbReference type="SAM" id="MobiDB-lite"/>
    </source>
</evidence>
<protein>
    <recommendedName>
        <fullName evidence="2">DUF1618 domain-containing protein</fullName>
    </recommendedName>
</protein>
<gene>
    <name evidence="3" type="ORF">EJB05_56903</name>
</gene>
<feature type="non-terminal residue" evidence="3">
    <location>
        <position position="1"/>
    </location>
</feature>
<feature type="domain" description="DUF1618" evidence="2">
    <location>
        <begin position="250"/>
        <end position="387"/>
    </location>
</feature>
<dbReference type="Proteomes" id="UP000324897">
    <property type="component" value="Unassembled WGS sequence"/>
</dbReference>
<feature type="compositionally biased region" description="Polar residues" evidence="1">
    <location>
        <begin position="1"/>
        <end position="10"/>
    </location>
</feature>
<dbReference type="InterPro" id="IPR011676">
    <property type="entry name" value="DUF1618"/>
</dbReference>
<accession>A0A5J9SFF1</accession>
<sequence length="450" mass="51437">MSTSTPQTEASGHRRSKRSSYSSPASHPTWVLVNERGARGNDDSHSSDRVMSLTTTGEQIFVSFQLVEPPRISFLTVDLPQRPIPTEKILYDVTIVAAHRDVVLFKVRSSSGSHYSAPATIDYFVYKASCGSSCRPSMLLLPAQCCERRNMSIVHYPMEIILTKDSTGILSSASKEEASFIVADLSWECPESQDYHDRGRKEFYMYVLWSGSDKWTVFKNLHIRGTNGGRDLEWWCSDAVVPYRSRSLIWVDYYRGVIFADMTDQENKPDLWYVALPVDPVEGNPYNIERYGGRGYPHRSRSLCVTRHGIKFVSVDHQRSTNFGVGQWKWTHTFRITTWSLHDDGVTWIKEARLYEEDLWDMDSKNLFPHVTPAFPVVNMENPSAICFVVDEKHHSHGSSERACMVEIDMKKKVLLAVSDYSKQQQLFGVDSVKFATGLPRYILIYRIKG</sequence>
<dbReference type="AlphaFoldDB" id="A0A5J9SFF1"/>
<organism evidence="3 4">
    <name type="scientific">Eragrostis curvula</name>
    <name type="common">weeping love grass</name>
    <dbReference type="NCBI Taxonomy" id="38414"/>
    <lineage>
        <taxon>Eukaryota</taxon>
        <taxon>Viridiplantae</taxon>
        <taxon>Streptophyta</taxon>
        <taxon>Embryophyta</taxon>
        <taxon>Tracheophyta</taxon>
        <taxon>Spermatophyta</taxon>
        <taxon>Magnoliopsida</taxon>
        <taxon>Liliopsida</taxon>
        <taxon>Poales</taxon>
        <taxon>Poaceae</taxon>
        <taxon>PACMAD clade</taxon>
        <taxon>Chloridoideae</taxon>
        <taxon>Eragrostideae</taxon>
        <taxon>Eragrostidinae</taxon>
        <taxon>Eragrostis</taxon>
    </lineage>
</organism>
<dbReference type="Gramene" id="TVT97819">
    <property type="protein sequence ID" value="TVT97819"/>
    <property type="gene ID" value="EJB05_56903"/>
</dbReference>
<dbReference type="PANTHER" id="PTHR33074:SF75">
    <property type="entry name" value="OS01G0189800 PROTEIN"/>
    <property type="match status" value="1"/>
</dbReference>
<dbReference type="PANTHER" id="PTHR33074">
    <property type="entry name" value="EXPRESSED PROTEIN-RELATED"/>
    <property type="match status" value="1"/>
</dbReference>
<evidence type="ECO:0000313" key="4">
    <source>
        <dbReference type="Proteomes" id="UP000324897"/>
    </source>
</evidence>